<dbReference type="RefSeq" id="WP_146589205.1">
    <property type="nucleotide sequence ID" value="NZ_SJPO01000008.1"/>
</dbReference>
<protein>
    <recommendedName>
        <fullName evidence="1">DUF7691 domain-containing protein</fullName>
    </recommendedName>
</protein>
<comment type="caution">
    <text evidence="2">The sequence shown here is derived from an EMBL/GenBank/DDBJ whole genome shotgun (WGS) entry which is preliminary data.</text>
</comment>
<evidence type="ECO:0000313" key="3">
    <source>
        <dbReference type="Proteomes" id="UP000318478"/>
    </source>
</evidence>
<accession>A0A5C5YIF6</accession>
<dbReference type="InterPro" id="IPR056108">
    <property type="entry name" value="DUF7691"/>
</dbReference>
<dbReference type="AlphaFoldDB" id="A0A5C5YIF6"/>
<gene>
    <name evidence="2" type="ORF">Pla123a_34790</name>
</gene>
<dbReference type="OrthoDB" id="292401at2"/>
<evidence type="ECO:0000259" key="1">
    <source>
        <dbReference type="Pfam" id="PF24740"/>
    </source>
</evidence>
<dbReference type="Pfam" id="PF24740">
    <property type="entry name" value="DUF7691"/>
    <property type="match status" value="1"/>
</dbReference>
<proteinExistence type="predicted"/>
<dbReference type="Proteomes" id="UP000318478">
    <property type="component" value="Unassembled WGS sequence"/>
</dbReference>
<evidence type="ECO:0000313" key="2">
    <source>
        <dbReference type="EMBL" id="TWT74655.1"/>
    </source>
</evidence>
<sequence length="183" mass="20268">MSYVLTAYVVDIDALSKAVGSGDEQLVTRVIESAPEEFDEDDLDDDELSLAAALRELVMAGTQSAPESEDDAHQYGYALQSLCRCLGDELLPEMWAGVRWEAVEDCGLEELLTESGPPVPLPENDDFPSIGHLKRGEIDKAIAAARKRLTKTVDEDIEDLLDEYIDWLEAGRTAHLDMVFFYA</sequence>
<feature type="domain" description="DUF7691" evidence="1">
    <location>
        <begin position="1"/>
        <end position="182"/>
    </location>
</feature>
<name>A0A5C5YIF6_9BACT</name>
<organism evidence="2 3">
    <name type="scientific">Posidoniimonas polymericola</name>
    <dbReference type="NCBI Taxonomy" id="2528002"/>
    <lineage>
        <taxon>Bacteria</taxon>
        <taxon>Pseudomonadati</taxon>
        <taxon>Planctomycetota</taxon>
        <taxon>Planctomycetia</taxon>
        <taxon>Pirellulales</taxon>
        <taxon>Lacipirellulaceae</taxon>
        <taxon>Posidoniimonas</taxon>
    </lineage>
</organism>
<keyword evidence="3" id="KW-1185">Reference proteome</keyword>
<dbReference type="EMBL" id="SJPO01000008">
    <property type="protein sequence ID" value="TWT74655.1"/>
    <property type="molecule type" value="Genomic_DNA"/>
</dbReference>
<reference evidence="2 3" key="1">
    <citation type="submission" date="2019-02" db="EMBL/GenBank/DDBJ databases">
        <title>Deep-cultivation of Planctomycetes and their phenomic and genomic characterization uncovers novel biology.</title>
        <authorList>
            <person name="Wiegand S."/>
            <person name="Jogler M."/>
            <person name="Boedeker C."/>
            <person name="Pinto D."/>
            <person name="Vollmers J."/>
            <person name="Rivas-Marin E."/>
            <person name="Kohn T."/>
            <person name="Peeters S.H."/>
            <person name="Heuer A."/>
            <person name="Rast P."/>
            <person name="Oberbeckmann S."/>
            <person name="Bunk B."/>
            <person name="Jeske O."/>
            <person name="Meyerdierks A."/>
            <person name="Storesund J.E."/>
            <person name="Kallscheuer N."/>
            <person name="Luecker S."/>
            <person name="Lage O.M."/>
            <person name="Pohl T."/>
            <person name="Merkel B.J."/>
            <person name="Hornburger P."/>
            <person name="Mueller R.-W."/>
            <person name="Bruemmer F."/>
            <person name="Labrenz M."/>
            <person name="Spormann A.M."/>
            <person name="Op Den Camp H."/>
            <person name="Overmann J."/>
            <person name="Amann R."/>
            <person name="Jetten M.S.M."/>
            <person name="Mascher T."/>
            <person name="Medema M.H."/>
            <person name="Devos D.P."/>
            <person name="Kaster A.-K."/>
            <person name="Ovreas L."/>
            <person name="Rohde M."/>
            <person name="Galperin M.Y."/>
            <person name="Jogler C."/>
        </authorList>
    </citation>
    <scope>NUCLEOTIDE SEQUENCE [LARGE SCALE GENOMIC DNA]</scope>
    <source>
        <strain evidence="2 3">Pla123a</strain>
    </source>
</reference>